<proteinExistence type="predicted"/>
<accession>A0A6M3IN20</accession>
<reference evidence="2" key="1">
    <citation type="submission" date="2020-03" db="EMBL/GenBank/DDBJ databases">
        <title>The deep terrestrial virosphere.</title>
        <authorList>
            <person name="Holmfeldt K."/>
            <person name="Nilsson E."/>
            <person name="Simone D."/>
            <person name="Lopez-Fernandez M."/>
            <person name="Wu X."/>
            <person name="de Brujin I."/>
            <person name="Lundin D."/>
            <person name="Andersson A."/>
            <person name="Bertilsson S."/>
            <person name="Dopson M."/>
        </authorList>
    </citation>
    <scope>NUCLEOTIDE SEQUENCE</scope>
    <source>
        <strain evidence="2">MM415B01444</strain>
    </source>
</reference>
<keyword evidence="1" id="KW-0812">Transmembrane</keyword>
<name>A0A6M3IN20_9ZZZZ</name>
<evidence type="ECO:0000313" key="2">
    <source>
        <dbReference type="EMBL" id="QJA58487.1"/>
    </source>
</evidence>
<dbReference type="AlphaFoldDB" id="A0A6M3IN20"/>
<evidence type="ECO:0000256" key="1">
    <source>
        <dbReference type="SAM" id="Phobius"/>
    </source>
</evidence>
<sequence>MLNLIISYLFFFLAGFLGAMLGCYLFSKRKWSLTFNQATQSLELTQEGGKVEFLSDPTAEELDDLAKPALSKFLEQFKIKK</sequence>
<protein>
    <submittedName>
        <fullName evidence="2">Uncharacterized protein</fullName>
    </submittedName>
</protein>
<keyword evidence="1" id="KW-0472">Membrane</keyword>
<organism evidence="2">
    <name type="scientific">viral metagenome</name>
    <dbReference type="NCBI Taxonomy" id="1070528"/>
    <lineage>
        <taxon>unclassified sequences</taxon>
        <taxon>metagenomes</taxon>
        <taxon>organismal metagenomes</taxon>
    </lineage>
</organism>
<feature type="transmembrane region" description="Helical" evidence="1">
    <location>
        <begin position="6"/>
        <end position="26"/>
    </location>
</feature>
<dbReference type="EMBL" id="MT141326">
    <property type="protein sequence ID" value="QJA58487.1"/>
    <property type="molecule type" value="Genomic_DNA"/>
</dbReference>
<gene>
    <name evidence="2" type="ORF">MM415B01444_0009</name>
</gene>
<keyword evidence="1" id="KW-1133">Transmembrane helix</keyword>